<feature type="domain" description="S1 motif" evidence="9">
    <location>
        <begin position="621"/>
        <end position="689"/>
    </location>
</feature>
<dbReference type="PROSITE" id="PS50126">
    <property type="entry name" value="S1"/>
    <property type="match status" value="1"/>
</dbReference>
<feature type="binding site" evidence="8">
    <location>
        <position position="491"/>
    </location>
    <ligand>
        <name>Mg(2+)</name>
        <dbReference type="ChEBI" id="CHEBI:18420"/>
    </ligand>
</feature>
<evidence type="ECO:0000256" key="5">
    <source>
        <dbReference type="ARBA" id="ARBA00022723"/>
    </source>
</evidence>
<feature type="binding site" evidence="8">
    <location>
        <position position="485"/>
    </location>
    <ligand>
        <name>Mg(2+)</name>
        <dbReference type="ChEBI" id="CHEBI:18420"/>
    </ligand>
</feature>
<dbReference type="EC" id="2.7.7.8" evidence="8"/>
<dbReference type="SUPFAM" id="SSF46915">
    <property type="entry name" value="Polynucleotide phosphorylase/guanosine pentaphosphate synthase (PNPase/GPSI), domain 3"/>
    <property type="match status" value="1"/>
</dbReference>
<evidence type="ECO:0000259" key="9">
    <source>
        <dbReference type="PROSITE" id="PS50126"/>
    </source>
</evidence>
<comment type="similarity">
    <text evidence="1 8">Belongs to the polyribonucleotide nucleotidyltransferase family.</text>
</comment>
<comment type="cofactor">
    <cofactor evidence="8">
        <name>Mg(2+)</name>
        <dbReference type="ChEBI" id="CHEBI:18420"/>
    </cofactor>
</comment>
<dbReference type="SUPFAM" id="SSF50249">
    <property type="entry name" value="Nucleic acid-binding proteins"/>
    <property type="match status" value="1"/>
</dbReference>
<dbReference type="PROSITE" id="PS50084">
    <property type="entry name" value="KH_TYPE_1"/>
    <property type="match status" value="1"/>
</dbReference>
<dbReference type="PANTHER" id="PTHR11252">
    <property type="entry name" value="POLYRIBONUCLEOTIDE NUCLEOTIDYLTRANSFERASE"/>
    <property type="match status" value="1"/>
</dbReference>
<evidence type="ECO:0000256" key="4">
    <source>
        <dbReference type="ARBA" id="ARBA00022695"/>
    </source>
</evidence>
<organism evidence="10 11">
    <name type="scientific">Candidatus Chlamydia sanziniae</name>
    <dbReference type="NCBI Taxonomy" id="1806891"/>
    <lineage>
        <taxon>Bacteria</taxon>
        <taxon>Pseudomonadati</taxon>
        <taxon>Chlamydiota</taxon>
        <taxon>Chlamydiia</taxon>
        <taxon>Chlamydiales</taxon>
        <taxon>Chlamydiaceae</taxon>
        <taxon>Chlamydia/Chlamydophila group</taxon>
        <taxon>Chlamydia</taxon>
    </lineage>
</organism>
<dbReference type="InterPro" id="IPR020568">
    <property type="entry name" value="Ribosomal_Su5_D2-typ_SF"/>
</dbReference>
<keyword evidence="7 8" id="KW-0694">RNA-binding</keyword>
<dbReference type="InterPro" id="IPR004087">
    <property type="entry name" value="KH_dom"/>
</dbReference>
<dbReference type="CDD" id="cd11364">
    <property type="entry name" value="RNase_PH_PNPase_2"/>
    <property type="match status" value="1"/>
</dbReference>
<sequence length="699" mass="76917">MTFAIISITLEKGKTLVFETGKIARQTNGAVLVRSEETCVFTSVCSADLNEAMDFLPFRVDYQEKFSSIGKTLGGFIKREGRPTEKEILISRFIDRSLRPSMPPRLMQDIQVLSYVWSYDGQTLPDPLAICGASAAFAISDIPQNNIVAGVRVGWINNRWIINPTKTESAASTLDLIIAGTETAILMIEGHCNFFTEEQILEAIEFGHQYIITICQKLKSWQGEIGKPKNFTSVSPFPKEVLSAVEECVQDKFTTLFNITEKKSHEVASQQLEKEVLEKLESDNELFSSFNIKSAYKTLKSNAMRKLIRERQMRVDGRSIRTIRPITIEDAFLPRTHGSCLFTRGETQALAVCTLGSEAMAQRYEDLNGEGLSRFYLQYFFPPFSVGEVGRIGSPGRREIGHGKLAEKALSYVLPDITAFPYTIRIESSIIESNGSSSMASICGGCLALMDAGVPIKAPVAGIAMGLILDDQGAIILSDISGLEDYLGDMDFKIAGSMEGITAFQMDIKVEGITSSIMQIALAQAKQGRQEILQAMRKTLAIPKPHLSQYAPRIETMQIKPTKIAAVIGPGGKQIRQIIEETGVQIDINDLGVVSISASSASAINKAKEIIEGLVGEVEVGKIYRGRVTSVVPFGAFVEILPGKEGLCHISEFSRQRVEDINDVVKEGTMIDVKLLSINEKGQFKLSHKATFTESKNNF</sequence>
<dbReference type="GO" id="GO:0003723">
    <property type="term" value="F:RNA binding"/>
    <property type="evidence" value="ECO:0007669"/>
    <property type="project" value="UniProtKB-UniRule"/>
</dbReference>
<dbReference type="GO" id="GO:0000175">
    <property type="term" value="F:3'-5'-RNA exonuclease activity"/>
    <property type="evidence" value="ECO:0007669"/>
    <property type="project" value="TreeGrafter"/>
</dbReference>
<name>A0A1A9HUX1_9CHLA</name>
<evidence type="ECO:0000313" key="10">
    <source>
        <dbReference type="EMBL" id="ANH78788.1"/>
    </source>
</evidence>
<dbReference type="PATRIC" id="fig|1806891.3.peg.609"/>
<keyword evidence="2 8" id="KW-0963">Cytoplasm</keyword>
<evidence type="ECO:0000256" key="3">
    <source>
        <dbReference type="ARBA" id="ARBA00022679"/>
    </source>
</evidence>
<dbReference type="FunFam" id="3.30.1370.10:FF:000001">
    <property type="entry name" value="Polyribonucleotide nucleotidyltransferase"/>
    <property type="match status" value="1"/>
</dbReference>
<dbReference type="GO" id="GO:0006402">
    <property type="term" value="P:mRNA catabolic process"/>
    <property type="evidence" value="ECO:0007669"/>
    <property type="project" value="UniProtKB-UniRule"/>
</dbReference>
<keyword evidence="6 8" id="KW-0460">Magnesium</keyword>
<keyword evidence="5 8" id="KW-0479">Metal-binding</keyword>
<dbReference type="SUPFAM" id="SSF54211">
    <property type="entry name" value="Ribosomal protein S5 domain 2-like"/>
    <property type="match status" value="2"/>
</dbReference>
<dbReference type="InterPro" id="IPR015848">
    <property type="entry name" value="PNPase_PH_RNA-bd_bac/org-type"/>
</dbReference>
<dbReference type="SUPFAM" id="SSF54791">
    <property type="entry name" value="Eukaryotic type KH-domain (KH-domain type I)"/>
    <property type="match status" value="1"/>
</dbReference>
<keyword evidence="4 8" id="KW-0548">Nucleotidyltransferase</keyword>
<gene>
    <name evidence="8" type="primary">pnp</name>
    <name evidence="10" type="ORF">Cs308_0618</name>
</gene>
<dbReference type="GO" id="GO:0006396">
    <property type="term" value="P:RNA processing"/>
    <property type="evidence" value="ECO:0007669"/>
    <property type="project" value="InterPro"/>
</dbReference>
<evidence type="ECO:0000256" key="7">
    <source>
        <dbReference type="ARBA" id="ARBA00022884"/>
    </source>
</evidence>
<dbReference type="Pfam" id="PF00013">
    <property type="entry name" value="KH_1"/>
    <property type="match status" value="1"/>
</dbReference>
<dbReference type="InterPro" id="IPR012340">
    <property type="entry name" value="NA-bd_OB-fold"/>
</dbReference>
<dbReference type="InterPro" id="IPR003029">
    <property type="entry name" value="S1_domain"/>
</dbReference>
<evidence type="ECO:0000256" key="6">
    <source>
        <dbReference type="ARBA" id="ARBA00022842"/>
    </source>
</evidence>
<dbReference type="Gene3D" id="3.30.1370.10">
    <property type="entry name" value="K Homology domain, type 1"/>
    <property type="match status" value="1"/>
</dbReference>
<dbReference type="OrthoDB" id="9804305at2"/>
<dbReference type="SMART" id="SM00322">
    <property type="entry name" value="KH"/>
    <property type="match status" value="1"/>
</dbReference>
<comment type="catalytic activity">
    <reaction evidence="8">
        <text>RNA(n+1) + phosphate = RNA(n) + a ribonucleoside 5'-diphosphate</text>
        <dbReference type="Rhea" id="RHEA:22096"/>
        <dbReference type="Rhea" id="RHEA-COMP:14527"/>
        <dbReference type="Rhea" id="RHEA-COMP:17342"/>
        <dbReference type="ChEBI" id="CHEBI:43474"/>
        <dbReference type="ChEBI" id="CHEBI:57930"/>
        <dbReference type="ChEBI" id="CHEBI:140395"/>
        <dbReference type="EC" id="2.7.7.8"/>
    </reaction>
</comment>
<dbReference type="InterPro" id="IPR036345">
    <property type="entry name" value="ExoRNase_PH_dom2_sf"/>
</dbReference>
<dbReference type="InterPro" id="IPR012162">
    <property type="entry name" value="PNPase"/>
</dbReference>
<dbReference type="SUPFAM" id="SSF55666">
    <property type="entry name" value="Ribonuclease PH domain 2-like"/>
    <property type="match status" value="2"/>
</dbReference>
<dbReference type="AlphaFoldDB" id="A0A1A9HUX1"/>
<dbReference type="CDD" id="cd04472">
    <property type="entry name" value="S1_PNPase"/>
    <property type="match status" value="1"/>
</dbReference>
<comment type="function">
    <text evidence="8">Involved in mRNA degradation. Catalyzes the phosphorolysis of single-stranded polyribonucleotides processively in the 3'- to 5'-direction.</text>
</comment>
<dbReference type="HAMAP" id="MF_01595">
    <property type="entry name" value="PNPase"/>
    <property type="match status" value="1"/>
</dbReference>
<dbReference type="STRING" id="1806891.Cs308_0618"/>
<evidence type="ECO:0000313" key="11">
    <source>
        <dbReference type="Proteomes" id="UP000078162"/>
    </source>
</evidence>
<dbReference type="InterPro" id="IPR036612">
    <property type="entry name" value="KH_dom_type_1_sf"/>
</dbReference>
<dbReference type="Pfam" id="PF03725">
    <property type="entry name" value="RNase_PH_C"/>
    <property type="match status" value="1"/>
</dbReference>
<dbReference type="CDD" id="cd02393">
    <property type="entry name" value="KH-I_PNPase"/>
    <property type="match status" value="1"/>
</dbReference>
<dbReference type="Pfam" id="PF01138">
    <property type="entry name" value="RNase_PH"/>
    <property type="match status" value="2"/>
</dbReference>
<dbReference type="Pfam" id="PF00575">
    <property type="entry name" value="S1"/>
    <property type="match status" value="1"/>
</dbReference>
<dbReference type="PIRSF" id="PIRSF005499">
    <property type="entry name" value="PNPase"/>
    <property type="match status" value="1"/>
</dbReference>
<keyword evidence="3 8" id="KW-0808">Transferase</keyword>
<dbReference type="RefSeq" id="WP_066482402.1">
    <property type="nucleotide sequence ID" value="NZ_CP014639.1"/>
</dbReference>
<comment type="subcellular location">
    <subcellularLocation>
        <location evidence="8">Cytoplasm</location>
    </subcellularLocation>
</comment>
<dbReference type="FunFam" id="3.30.230.70:FF:000001">
    <property type="entry name" value="Polyribonucleotide nucleotidyltransferase"/>
    <property type="match status" value="1"/>
</dbReference>
<dbReference type="NCBIfam" id="TIGR03591">
    <property type="entry name" value="polynuc_phos"/>
    <property type="match status" value="1"/>
</dbReference>
<keyword evidence="11" id="KW-1185">Reference proteome</keyword>
<dbReference type="FunFam" id="2.40.50.140:FF:000189">
    <property type="entry name" value="Polyribonucleotide nucleotidyltransferase, putative"/>
    <property type="match status" value="1"/>
</dbReference>
<dbReference type="PANTHER" id="PTHR11252:SF0">
    <property type="entry name" value="POLYRIBONUCLEOTIDE NUCLEOTIDYLTRANSFERASE 1, MITOCHONDRIAL"/>
    <property type="match status" value="1"/>
</dbReference>
<dbReference type="EMBL" id="CP014639">
    <property type="protein sequence ID" value="ANH78788.1"/>
    <property type="molecule type" value="Genomic_DNA"/>
</dbReference>
<proteinExistence type="inferred from homology"/>
<dbReference type="InterPro" id="IPR036456">
    <property type="entry name" value="PNPase_PH_RNA-bd_sf"/>
</dbReference>
<dbReference type="InterPro" id="IPR015847">
    <property type="entry name" value="ExoRNase_PH_dom2"/>
</dbReference>
<dbReference type="NCBIfam" id="NF008805">
    <property type="entry name" value="PRK11824.1"/>
    <property type="match status" value="1"/>
</dbReference>
<evidence type="ECO:0000256" key="1">
    <source>
        <dbReference type="ARBA" id="ARBA00007404"/>
    </source>
</evidence>
<dbReference type="Gene3D" id="3.30.230.70">
    <property type="entry name" value="GHMP Kinase, N-terminal domain"/>
    <property type="match status" value="2"/>
</dbReference>
<evidence type="ECO:0000256" key="2">
    <source>
        <dbReference type="ARBA" id="ARBA00022490"/>
    </source>
</evidence>
<dbReference type="GO" id="GO:0005829">
    <property type="term" value="C:cytosol"/>
    <property type="evidence" value="ECO:0007669"/>
    <property type="project" value="TreeGrafter"/>
</dbReference>
<dbReference type="InterPro" id="IPR001247">
    <property type="entry name" value="ExoRNase_PH_dom1"/>
</dbReference>
<protein>
    <recommendedName>
        <fullName evidence="8">Polyribonucleotide nucleotidyltransferase</fullName>
        <ecNumber evidence="8">2.7.7.8</ecNumber>
    </recommendedName>
    <alternativeName>
        <fullName evidence="8">Polynucleotide phosphorylase</fullName>
        <shortName evidence="8">PNPase</shortName>
    </alternativeName>
</protein>
<dbReference type="Proteomes" id="UP000078162">
    <property type="component" value="Chromosome"/>
</dbReference>
<dbReference type="InterPro" id="IPR027408">
    <property type="entry name" value="PNPase/RNase_PH_dom_sf"/>
</dbReference>
<dbReference type="SMART" id="SM00316">
    <property type="entry name" value="S1"/>
    <property type="match status" value="1"/>
</dbReference>
<dbReference type="KEGG" id="csaz:Cs308_0618"/>
<dbReference type="GO" id="GO:0000287">
    <property type="term" value="F:magnesium ion binding"/>
    <property type="evidence" value="ECO:0007669"/>
    <property type="project" value="UniProtKB-UniRule"/>
</dbReference>
<dbReference type="Gene3D" id="2.40.50.140">
    <property type="entry name" value="Nucleic acid-binding proteins"/>
    <property type="match status" value="1"/>
</dbReference>
<accession>A0A1A9HUX1</accession>
<evidence type="ECO:0000256" key="8">
    <source>
        <dbReference type="HAMAP-Rule" id="MF_01595"/>
    </source>
</evidence>
<dbReference type="Pfam" id="PF03726">
    <property type="entry name" value="PNPase"/>
    <property type="match status" value="1"/>
</dbReference>
<dbReference type="InterPro" id="IPR004088">
    <property type="entry name" value="KH_dom_type_1"/>
</dbReference>
<dbReference type="FunFam" id="3.30.230.70:FF:000002">
    <property type="entry name" value="Polyribonucleotide nucleotidyltransferase"/>
    <property type="match status" value="1"/>
</dbReference>
<dbReference type="GO" id="GO:0004654">
    <property type="term" value="F:polyribonucleotide nucleotidyltransferase activity"/>
    <property type="evidence" value="ECO:0007669"/>
    <property type="project" value="UniProtKB-UniRule"/>
</dbReference>
<reference evidence="11" key="1">
    <citation type="submission" date="2016-03" db="EMBL/GenBank/DDBJ databases">
        <title>Culture-independent genomics supports pathogen discovery for uncultivable bacteria within the genus Chlamydia.</title>
        <authorList>
            <person name="Taylor-Brown A."/>
            <person name="Bachmann N.L."/>
            <person name="Borel N."/>
            <person name="Polkinghorne A."/>
        </authorList>
    </citation>
    <scope>NUCLEOTIDE SEQUENCE [LARGE SCALE GENOMIC DNA]</scope>
    <source>
        <strain evidence="11">2742-308</strain>
    </source>
</reference>